<gene>
    <name evidence="4" type="ORF">SAMN05660461_2716</name>
</gene>
<evidence type="ECO:0000313" key="4">
    <source>
        <dbReference type="EMBL" id="SKD03009.1"/>
    </source>
</evidence>
<reference evidence="5" key="1">
    <citation type="submission" date="2017-02" db="EMBL/GenBank/DDBJ databases">
        <authorList>
            <person name="Varghese N."/>
            <person name="Submissions S."/>
        </authorList>
    </citation>
    <scope>NUCLEOTIDE SEQUENCE [LARGE SCALE GENOMIC DNA]</scope>
    <source>
        <strain evidence="5">DSM 18108</strain>
    </source>
</reference>
<dbReference type="InterPro" id="IPR036034">
    <property type="entry name" value="PDZ_sf"/>
</dbReference>
<evidence type="ECO:0000259" key="3">
    <source>
        <dbReference type="PROSITE" id="PS50106"/>
    </source>
</evidence>
<dbReference type="PROSITE" id="PS50106">
    <property type="entry name" value="PDZ"/>
    <property type="match status" value="1"/>
</dbReference>
<dbReference type="PROSITE" id="PS51257">
    <property type="entry name" value="PROKAR_LIPOPROTEIN"/>
    <property type="match status" value="1"/>
</dbReference>
<evidence type="ECO:0000313" key="5">
    <source>
        <dbReference type="Proteomes" id="UP000190166"/>
    </source>
</evidence>
<dbReference type="RefSeq" id="WP_079469873.1">
    <property type="nucleotide sequence ID" value="NZ_FUZZ01000001.1"/>
</dbReference>
<protein>
    <submittedName>
        <fullName evidence="4">PDZ domain-containing protein</fullName>
    </submittedName>
</protein>
<sequence>MTRLLQILTIAGFSCFTMSAVSAQTKDTSKNQLGEFDEIVIKHKSDKDGKVTVEIKNGDVLINGQKLDQYSNSDLTVFRRKITPRDGNALTFDSNSLQGGSFDLFNDNDEDNDIEMPVMNKAILGVITEKVAASGVTVKSVAKGTPADKAGIKTGDIITSVDDKKINEPAELFEEIGKHKPADKVTVTYIRNTKTNKVAVTLDERKEMDNGWTMHPPLSALPKNGPRSFSSPMPRGFQGFGDNWDNNEKLGLRVQDTENNEGAQVIEVAPSSAAAAAGFQKDDIVLELAGIPVKNAAELSKAYRETQAKVKGDAPAKIRRNGSDKTLIIKLPVKLNKADI</sequence>
<accession>A0A1T5NSE6</accession>
<dbReference type="AlphaFoldDB" id="A0A1T5NSE6"/>
<evidence type="ECO:0000256" key="2">
    <source>
        <dbReference type="SAM" id="SignalP"/>
    </source>
</evidence>
<dbReference type="EMBL" id="FUZZ01000001">
    <property type="protein sequence ID" value="SKD03009.1"/>
    <property type="molecule type" value="Genomic_DNA"/>
</dbReference>
<dbReference type="Gene3D" id="2.30.42.10">
    <property type="match status" value="2"/>
</dbReference>
<dbReference type="InterPro" id="IPR001478">
    <property type="entry name" value="PDZ"/>
</dbReference>
<organism evidence="4 5">
    <name type="scientific">Chitinophaga ginsengisegetis</name>
    <dbReference type="NCBI Taxonomy" id="393003"/>
    <lineage>
        <taxon>Bacteria</taxon>
        <taxon>Pseudomonadati</taxon>
        <taxon>Bacteroidota</taxon>
        <taxon>Chitinophagia</taxon>
        <taxon>Chitinophagales</taxon>
        <taxon>Chitinophagaceae</taxon>
        <taxon>Chitinophaga</taxon>
    </lineage>
</organism>
<dbReference type="Pfam" id="PF13180">
    <property type="entry name" value="PDZ_2"/>
    <property type="match status" value="2"/>
</dbReference>
<feature type="signal peptide" evidence="2">
    <location>
        <begin position="1"/>
        <end position="23"/>
    </location>
</feature>
<feature type="chain" id="PRO_5011962108" evidence="2">
    <location>
        <begin position="24"/>
        <end position="340"/>
    </location>
</feature>
<dbReference type="SUPFAM" id="SSF50156">
    <property type="entry name" value="PDZ domain-like"/>
    <property type="match status" value="2"/>
</dbReference>
<dbReference type="PANTHER" id="PTHR22939:SF129">
    <property type="entry name" value="SERINE PROTEASE HTRA2, MITOCHONDRIAL"/>
    <property type="match status" value="1"/>
</dbReference>
<keyword evidence="2" id="KW-0732">Signal</keyword>
<name>A0A1T5NSE6_9BACT</name>
<dbReference type="STRING" id="393003.SAMN05660461_2716"/>
<feature type="domain" description="PDZ" evidence="3">
    <location>
        <begin position="113"/>
        <end position="166"/>
    </location>
</feature>
<proteinExistence type="inferred from homology"/>
<dbReference type="Proteomes" id="UP000190166">
    <property type="component" value="Unassembled WGS sequence"/>
</dbReference>
<comment type="similarity">
    <text evidence="1">Belongs to the peptidase S1C family.</text>
</comment>
<evidence type="ECO:0000256" key="1">
    <source>
        <dbReference type="ARBA" id="ARBA00010541"/>
    </source>
</evidence>
<keyword evidence="5" id="KW-1185">Reference proteome</keyword>
<dbReference type="SMART" id="SM00228">
    <property type="entry name" value="PDZ"/>
    <property type="match status" value="2"/>
</dbReference>
<dbReference type="PANTHER" id="PTHR22939">
    <property type="entry name" value="SERINE PROTEASE FAMILY S1C HTRA-RELATED"/>
    <property type="match status" value="1"/>
</dbReference>